<feature type="transmembrane region" description="Helical" evidence="12">
    <location>
        <begin position="222"/>
        <end position="247"/>
    </location>
</feature>
<evidence type="ECO:0000256" key="4">
    <source>
        <dbReference type="ARBA" id="ARBA00022692"/>
    </source>
</evidence>
<dbReference type="InterPro" id="IPR028325">
    <property type="entry name" value="VG_K_chnl"/>
</dbReference>
<feature type="transmembrane region" description="Helical" evidence="12">
    <location>
        <begin position="16"/>
        <end position="35"/>
    </location>
</feature>
<evidence type="ECO:0000256" key="1">
    <source>
        <dbReference type="ARBA" id="ARBA00004141"/>
    </source>
</evidence>
<comment type="subcellular location">
    <subcellularLocation>
        <location evidence="1">Membrane</location>
        <topology evidence="1">Multi-pass membrane protein</topology>
    </subcellularLocation>
</comment>
<keyword evidence="2" id="KW-0813">Transport</keyword>
<dbReference type="InterPro" id="IPR027359">
    <property type="entry name" value="Volt_channel_dom_sf"/>
</dbReference>
<dbReference type="InterPro" id="IPR005821">
    <property type="entry name" value="Ion_trans_dom"/>
</dbReference>
<evidence type="ECO:0000256" key="3">
    <source>
        <dbReference type="ARBA" id="ARBA00022538"/>
    </source>
</evidence>
<organism evidence="14">
    <name type="scientific">Arcella intermedia</name>
    <dbReference type="NCBI Taxonomy" id="1963864"/>
    <lineage>
        <taxon>Eukaryota</taxon>
        <taxon>Amoebozoa</taxon>
        <taxon>Tubulinea</taxon>
        <taxon>Elardia</taxon>
        <taxon>Arcellinida</taxon>
        <taxon>Sphaerothecina</taxon>
        <taxon>Arcellidae</taxon>
        <taxon>Arcella</taxon>
    </lineage>
</organism>
<sequence length="336" mass="38883">MLYRILDDPSFSQTSYIYSVINFISIVVSTVLFLVSTLPENHDSSPLAYEIIEIVVISLFTFDYFSRLILTRQNRIIFSLHFMNLVDLFSILPFLIEGVLGFSSVSHIVILRVLRLFRVVRLLKFARYFKELPVIVRALKASGAGFSLAVFFIISFVIFWATLVYYAELNSCQFDESDSLWKYDDGRPTPFQSIPHSLWWTVVTMTTVGYGDQVPYTTLGKIVGSGTMISGLFSIAFPLTILAGNFGSEYKKLRIEREIKDEKRLRRQRKENVTYLSSPKVLLQEIWGELLVLRGELQNSKKVLDDFERQFKKINLYVTQLERAMAKQNQDRKKPK</sequence>
<dbReference type="GO" id="GO:0008076">
    <property type="term" value="C:voltage-gated potassium channel complex"/>
    <property type="evidence" value="ECO:0007669"/>
    <property type="project" value="InterPro"/>
</dbReference>
<dbReference type="PANTHER" id="PTHR11537">
    <property type="entry name" value="VOLTAGE-GATED POTASSIUM CHANNEL"/>
    <property type="match status" value="1"/>
</dbReference>
<dbReference type="Gene3D" id="1.20.120.350">
    <property type="entry name" value="Voltage-gated potassium channels. Chain C"/>
    <property type="match status" value="1"/>
</dbReference>
<keyword evidence="5" id="KW-0631">Potassium channel</keyword>
<dbReference type="SUPFAM" id="SSF81324">
    <property type="entry name" value="Voltage-gated potassium channels"/>
    <property type="match status" value="1"/>
</dbReference>
<evidence type="ECO:0000256" key="12">
    <source>
        <dbReference type="SAM" id="Phobius"/>
    </source>
</evidence>
<keyword evidence="3" id="KW-0633">Potassium transport</keyword>
<dbReference type="EMBL" id="GIBP01004554">
    <property type="protein sequence ID" value="NDV33523.1"/>
    <property type="molecule type" value="Transcribed_RNA"/>
</dbReference>
<evidence type="ECO:0000256" key="8">
    <source>
        <dbReference type="ARBA" id="ARBA00022989"/>
    </source>
</evidence>
<feature type="transmembrane region" description="Helical" evidence="12">
    <location>
        <begin position="47"/>
        <end position="65"/>
    </location>
</feature>
<reference evidence="14" key="1">
    <citation type="journal article" date="2020" name="J. Eukaryot. Microbiol.">
        <title>De novo Sequencing, Assembly and Annotation of the Transcriptome for the Free-Living Testate Amoeba Arcella intermedia.</title>
        <authorList>
            <person name="Ribeiro G.M."/>
            <person name="Porfirio-Sousa A.L."/>
            <person name="Maurer-Alcala X.X."/>
            <person name="Katz L.A."/>
            <person name="Lahr D.J.G."/>
        </authorList>
    </citation>
    <scope>NUCLEOTIDE SEQUENCE</scope>
</reference>
<evidence type="ECO:0000259" key="13">
    <source>
        <dbReference type="Pfam" id="PF00520"/>
    </source>
</evidence>
<keyword evidence="11" id="KW-0407">Ion channel</keyword>
<evidence type="ECO:0000256" key="11">
    <source>
        <dbReference type="ARBA" id="ARBA00023303"/>
    </source>
</evidence>
<dbReference type="AlphaFoldDB" id="A0A6B2L8Z2"/>
<dbReference type="GO" id="GO:0001508">
    <property type="term" value="P:action potential"/>
    <property type="evidence" value="ECO:0007669"/>
    <property type="project" value="TreeGrafter"/>
</dbReference>
<protein>
    <recommendedName>
        <fullName evidence="13">Ion transport domain-containing protein</fullName>
    </recommendedName>
</protein>
<evidence type="ECO:0000313" key="14">
    <source>
        <dbReference type="EMBL" id="NDV33523.1"/>
    </source>
</evidence>
<keyword evidence="7" id="KW-0630">Potassium</keyword>
<dbReference type="Pfam" id="PF00520">
    <property type="entry name" value="Ion_trans"/>
    <property type="match status" value="1"/>
</dbReference>
<dbReference type="PANTHER" id="PTHR11537:SF254">
    <property type="entry name" value="POTASSIUM VOLTAGE-GATED CHANNEL PROTEIN SHAB"/>
    <property type="match status" value="1"/>
</dbReference>
<evidence type="ECO:0000256" key="9">
    <source>
        <dbReference type="ARBA" id="ARBA00023065"/>
    </source>
</evidence>
<dbReference type="PRINTS" id="PR00169">
    <property type="entry name" value="KCHANNEL"/>
</dbReference>
<feature type="transmembrane region" description="Helical" evidence="12">
    <location>
        <begin position="144"/>
        <end position="167"/>
    </location>
</feature>
<keyword evidence="10 12" id="KW-0472">Membrane</keyword>
<feature type="domain" description="Ion transport" evidence="13">
    <location>
        <begin position="16"/>
        <end position="252"/>
    </location>
</feature>
<evidence type="ECO:0000256" key="2">
    <source>
        <dbReference type="ARBA" id="ARBA00022448"/>
    </source>
</evidence>
<keyword evidence="8 12" id="KW-1133">Transmembrane helix</keyword>
<evidence type="ECO:0000256" key="6">
    <source>
        <dbReference type="ARBA" id="ARBA00022882"/>
    </source>
</evidence>
<evidence type="ECO:0000256" key="7">
    <source>
        <dbReference type="ARBA" id="ARBA00022958"/>
    </source>
</evidence>
<dbReference type="GO" id="GO:0005249">
    <property type="term" value="F:voltage-gated potassium channel activity"/>
    <property type="evidence" value="ECO:0007669"/>
    <property type="project" value="InterPro"/>
</dbReference>
<accession>A0A6B2L8Z2</accession>
<keyword evidence="6" id="KW-0851">Voltage-gated channel</keyword>
<evidence type="ECO:0000256" key="5">
    <source>
        <dbReference type="ARBA" id="ARBA00022826"/>
    </source>
</evidence>
<dbReference type="Gene3D" id="1.10.287.70">
    <property type="match status" value="1"/>
</dbReference>
<proteinExistence type="predicted"/>
<keyword evidence="4 12" id="KW-0812">Transmembrane</keyword>
<evidence type="ECO:0000256" key="10">
    <source>
        <dbReference type="ARBA" id="ARBA00023136"/>
    </source>
</evidence>
<keyword evidence="9" id="KW-0406">Ion transport</keyword>
<name>A0A6B2L8Z2_9EUKA</name>